<dbReference type="AlphaFoldDB" id="A0A852RB51"/>
<dbReference type="NCBIfam" id="TIGR01410">
    <property type="entry name" value="tatB"/>
    <property type="match status" value="1"/>
</dbReference>
<evidence type="ECO:0000256" key="4">
    <source>
        <dbReference type="ARBA" id="ARBA00022692"/>
    </source>
</evidence>
<proteinExistence type="predicted"/>
<keyword evidence="2" id="KW-0813">Transport</keyword>
<keyword evidence="6 10" id="KW-1133">Transmembrane helix</keyword>
<evidence type="ECO:0000313" key="12">
    <source>
        <dbReference type="Proteomes" id="UP000582231"/>
    </source>
</evidence>
<dbReference type="PRINTS" id="PR01506">
    <property type="entry name" value="TATBPROTEIN"/>
</dbReference>
<dbReference type="NCBIfam" id="NF002377">
    <property type="entry name" value="PRK01371.1-4"/>
    <property type="match status" value="1"/>
</dbReference>
<evidence type="ECO:0000256" key="5">
    <source>
        <dbReference type="ARBA" id="ARBA00022927"/>
    </source>
</evidence>
<dbReference type="InterPro" id="IPR018448">
    <property type="entry name" value="TatB"/>
</dbReference>
<feature type="transmembrane region" description="Helical" evidence="10">
    <location>
        <begin position="6"/>
        <end position="25"/>
    </location>
</feature>
<sequence length="118" mass="13110">MFGIGFGELVVIAFLAVLVFGPDKLPDLARQAGRLMRELRKFATNARDELRSELGPEYADLELTDLDPRAIVRKHIAEAMAELDDLEDTIRSAGEDDPPAPVRMLEPGELPPYDFEAT</sequence>
<evidence type="ECO:0000256" key="1">
    <source>
        <dbReference type="ARBA" id="ARBA00004167"/>
    </source>
</evidence>
<dbReference type="Gene3D" id="1.20.5.3310">
    <property type="match status" value="1"/>
</dbReference>
<evidence type="ECO:0000313" key="11">
    <source>
        <dbReference type="EMBL" id="NYD30821.1"/>
    </source>
</evidence>
<keyword evidence="3" id="KW-1003">Cell membrane</keyword>
<dbReference type="PANTHER" id="PTHR33162:SF1">
    <property type="entry name" value="SEC-INDEPENDENT PROTEIN TRANSLOCASE PROTEIN TATA, CHLOROPLASTIC"/>
    <property type="match status" value="1"/>
</dbReference>
<evidence type="ECO:0000256" key="10">
    <source>
        <dbReference type="SAM" id="Phobius"/>
    </source>
</evidence>
<dbReference type="Pfam" id="PF02416">
    <property type="entry name" value="TatA_B_E"/>
    <property type="match status" value="1"/>
</dbReference>
<gene>
    <name evidence="11" type="ORF">BJ958_002367</name>
</gene>
<evidence type="ECO:0000256" key="3">
    <source>
        <dbReference type="ARBA" id="ARBA00022475"/>
    </source>
</evidence>
<evidence type="ECO:0000256" key="6">
    <source>
        <dbReference type="ARBA" id="ARBA00022989"/>
    </source>
</evidence>
<accession>A0A852RB51</accession>
<organism evidence="11 12">
    <name type="scientific">Nocardioides kongjuensis</name>
    <dbReference type="NCBI Taxonomy" id="349522"/>
    <lineage>
        <taxon>Bacteria</taxon>
        <taxon>Bacillati</taxon>
        <taxon>Actinomycetota</taxon>
        <taxon>Actinomycetes</taxon>
        <taxon>Propionibacteriales</taxon>
        <taxon>Nocardioidaceae</taxon>
        <taxon>Nocardioides</taxon>
    </lineage>
</organism>
<comment type="caution">
    <text evidence="11">The sequence shown here is derived from an EMBL/GenBank/DDBJ whole genome shotgun (WGS) entry which is preliminary data.</text>
</comment>
<dbReference type="GO" id="GO:0043953">
    <property type="term" value="P:protein transport by the Tat complex"/>
    <property type="evidence" value="ECO:0007669"/>
    <property type="project" value="InterPro"/>
</dbReference>
<keyword evidence="4 10" id="KW-0812">Transmembrane</keyword>
<comment type="subcellular location">
    <subcellularLocation>
        <location evidence="1">Membrane</location>
        <topology evidence="1">Single-pass membrane protein</topology>
    </subcellularLocation>
</comment>
<evidence type="ECO:0000256" key="8">
    <source>
        <dbReference type="ARBA" id="ARBA00023136"/>
    </source>
</evidence>
<evidence type="ECO:0000256" key="7">
    <source>
        <dbReference type="ARBA" id="ARBA00023010"/>
    </source>
</evidence>
<reference evidence="11 12" key="1">
    <citation type="submission" date="2020-07" db="EMBL/GenBank/DDBJ databases">
        <title>Sequencing the genomes of 1000 actinobacteria strains.</title>
        <authorList>
            <person name="Klenk H.-P."/>
        </authorList>
    </citation>
    <scope>NUCLEOTIDE SEQUENCE [LARGE SCALE GENOMIC DNA]</scope>
    <source>
        <strain evidence="11 12">DSM 19082</strain>
    </source>
</reference>
<keyword evidence="7" id="KW-0811">Translocation</keyword>
<keyword evidence="12" id="KW-1185">Reference proteome</keyword>
<dbReference type="EMBL" id="JACCBF010000001">
    <property type="protein sequence ID" value="NYD30821.1"/>
    <property type="molecule type" value="Genomic_DNA"/>
</dbReference>
<dbReference type="RefSeq" id="WP_179727020.1">
    <property type="nucleotide sequence ID" value="NZ_BAABEF010000001.1"/>
</dbReference>
<dbReference type="InterPro" id="IPR003369">
    <property type="entry name" value="TatA/B/E"/>
</dbReference>
<evidence type="ECO:0000256" key="2">
    <source>
        <dbReference type="ARBA" id="ARBA00022448"/>
    </source>
</evidence>
<dbReference type="Proteomes" id="UP000582231">
    <property type="component" value="Unassembled WGS sequence"/>
</dbReference>
<dbReference type="GO" id="GO:0016020">
    <property type="term" value="C:membrane"/>
    <property type="evidence" value="ECO:0007669"/>
    <property type="project" value="UniProtKB-SubCell"/>
</dbReference>
<keyword evidence="5" id="KW-0653">Protein transport</keyword>
<keyword evidence="8 10" id="KW-0472">Membrane</keyword>
<evidence type="ECO:0000256" key="9">
    <source>
        <dbReference type="SAM" id="MobiDB-lite"/>
    </source>
</evidence>
<protein>
    <submittedName>
        <fullName evidence="11">Sec-independent protein translocase protein TatB</fullName>
    </submittedName>
</protein>
<feature type="region of interest" description="Disordered" evidence="9">
    <location>
        <begin position="88"/>
        <end position="118"/>
    </location>
</feature>
<dbReference type="GO" id="GO:0008320">
    <property type="term" value="F:protein transmembrane transporter activity"/>
    <property type="evidence" value="ECO:0007669"/>
    <property type="project" value="InterPro"/>
</dbReference>
<dbReference type="PANTHER" id="PTHR33162">
    <property type="entry name" value="SEC-INDEPENDENT PROTEIN TRANSLOCASE PROTEIN TATA, CHLOROPLASTIC"/>
    <property type="match status" value="1"/>
</dbReference>
<name>A0A852RB51_9ACTN</name>